<name>A0AB34K8Z8_9PEZI</name>
<reference evidence="2 3" key="1">
    <citation type="journal article" date="2020" name="Microbiol. Resour. Announc.">
        <title>Draft Genome Sequence of a Cladosporium Species Isolated from the Mesophotic Ascidian Didemnum maculosum.</title>
        <authorList>
            <person name="Gioti A."/>
            <person name="Siaperas R."/>
            <person name="Nikolaivits E."/>
            <person name="Le Goff G."/>
            <person name="Ouazzani J."/>
            <person name="Kotoulas G."/>
            <person name="Topakas E."/>
        </authorList>
    </citation>
    <scope>NUCLEOTIDE SEQUENCE [LARGE SCALE GENOMIC DNA]</scope>
    <source>
        <strain evidence="2 3">TM138-S3</strain>
    </source>
</reference>
<proteinExistence type="predicted"/>
<feature type="coiled-coil region" evidence="1">
    <location>
        <begin position="52"/>
        <end position="79"/>
    </location>
</feature>
<gene>
    <name evidence="2" type="ORF">WHR41_09640</name>
</gene>
<dbReference type="Gene3D" id="1.25.40.10">
    <property type="entry name" value="Tetratricopeptide repeat domain"/>
    <property type="match status" value="1"/>
</dbReference>
<evidence type="ECO:0000256" key="1">
    <source>
        <dbReference type="SAM" id="Coils"/>
    </source>
</evidence>
<dbReference type="EMBL" id="JAAQHG020000646">
    <property type="protein sequence ID" value="KAL1581603.1"/>
    <property type="molecule type" value="Genomic_DNA"/>
</dbReference>
<keyword evidence="3" id="KW-1185">Reference proteome</keyword>
<dbReference type="Pfam" id="PF13424">
    <property type="entry name" value="TPR_12"/>
    <property type="match status" value="1"/>
</dbReference>
<dbReference type="Proteomes" id="UP000803884">
    <property type="component" value="Unassembled WGS sequence"/>
</dbReference>
<dbReference type="SUPFAM" id="SSF48452">
    <property type="entry name" value="TPR-like"/>
    <property type="match status" value="1"/>
</dbReference>
<accession>A0AB34K8Z8</accession>
<dbReference type="PANTHER" id="PTHR46082:SF11">
    <property type="entry name" value="AAA+ ATPASE DOMAIN-CONTAINING PROTEIN-RELATED"/>
    <property type="match status" value="1"/>
</dbReference>
<sequence length="127" mass="14325">MANLAATYWLQGRWKETEGLDVKVLKARTIALGGEHPNTIKAMANLAVTYRNQGRSKEAEELEVRMRVLNENFSETIRALAKLAKIKKDLDENDRATELMRRSVTVTSIVLGDNHPNFTSPREQATT</sequence>
<dbReference type="PANTHER" id="PTHR46082">
    <property type="entry name" value="ATP/GTP-BINDING PROTEIN-RELATED"/>
    <property type="match status" value="1"/>
</dbReference>
<dbReference type="InterPro" id="IPR011990">
    <property type="entry name" value="TPR-like_helical_dom_sf"/>
</dbReference>
<organism evidence="2 3">
    <name type="scientific">Cladosporium halotolerans</name>
    <dbReference type="NCBI Taxonomy" id="1052096"/>
    <lineage>
        <taxon>Eukaryota</taxon>
        <taxon>Fungi</taxon>
        <taxon>Dikarya</taxon>
        <taxon>Ascomycota</taxon>
        <taxon>Pezizomycotina</taxon>
        <taxon>Dothideomycetes</taxon>
        <taxon>Dothideomycetidae</taxon>
        <taxon>Cladosporiales</taxon>
        <taxon>Cladosporiaceae</taxon>
        <taxon>Cladosporium</taxon>
    </lineage>
</organism>
<comment type="caution">
    <text evidence="2">The sequence shown here is derived from an EMBL/GenBank/DDBJ whole genome shotgun (WGS) entry which is preliminary data.</text>
</comment>
<dbReference type="GeneID" id="96011080"/>
<dbReference type="InterPro" id="IPR053137">
    <property type="entry name" value="NLR-like"/>
</dbReference>
<evidence type="ECO:0008006" key="4">
    <source>
        <dbReference type="Google" id="ProtNLM"/>
    </source>
</evidence>
<dbReference type="Pfam" id="PF13374">
    <property type="entry name" value="TPR_10"/>
    <property type="match status" value="1"/>
</dbReference>
<dbReference type="RefSeq" id="XP_069224713.1">
    <property type="nucleotide sequence ID" value="XM_069378242.1"/>
</dbReference>
<protein>
    <recommendedName>
        <fullName evidence="4">Kinesin light chain</fullName>
    </recommendedName>
</protein>
<keyword evidence="1" id="KW-0175">Coiled coil</keyword>
<dbReference type="AlphaFoldDB" id="A0AB34K8Z8"/>
<evidence type="ECO:0000313" key="2">
    <source>
        <dbReference type="EMBL" id="KAL1581603.1"/>
    </source>
</evidence>
<evidence type="ECO:0000313" key="3">
    <source>
        <dbReference type="Proteomes" id="UP000803884"/>
    </source>
</evidence>